<evidence type="ECO:0008006" key="5">
    <source>
        <dbReference type="Google" id="ProtNLM"/>
    </source>
</evidence>
<name>A0A913XZT0_EXADI</name>
<dbReference type="OrthoDB" id="6086925at2759"/>
<proteinExistence type="predicted"/>
<dbReference type="KEGG" id="epa:110249619"/>
<feature type="compositionally biased region" description="Basic and acidic residues" evidence="1">
    <location>
        <begin position="57"/>
        <end position="70"/>
    </location>
</feature>
<reference evidence="3" key="1">
    <citation type="submission" date="2022-11" db="UniProtKB">
        <authorList>
            <consortium name="EnsemblMetazoa"/>
        </authorList>
    </citation>
    <scope>IDENTIFICATION</scope>
</reference>
<dbReference type="EnsemblMetazoa" id="XM_021056196.2">
    <property type="protein sequence ID" value="XP_020911855.1"/>
    <property type="gene ID" value="LOC110249619"/>
</dbReference>
<feature type="region of interest" description="Disordered" evidence="1">
    <location>
        <begin position="57"/>
        <end position="116"/>
    </location>
</feature>
<evidence type="ECO:0000256" key="1">
    <source>
        <dbReference type="SAM" id="MobiDB-lite"/>
    </source>
</evidence>
<dbReference type="Pfam" id="PF01391">
    <property type="entry name" value="Collagen"/>
    <property type="match status" value="1"/>
</dbReference>
<evidence type="ECO:0000313" key="4">
    <source>
        <dbReference type="Proteomes" id="UP000887567"/>
    </source>
</evidence>
<dbReference type="InterPro" id="IPR008160">
    <property type="entry name" value="Collagen"/>
</dbReference>
<dbReference type="AlphaFoldDB" id="A0A913XZT0"/>
<dbReference type="InterPro" id="IPR051077">
    <property type="entry name" value="Ca-dependent_lectin"/>
</dbReference>
<dbReference type="PANTHER" id="PTHR24024">
    <property type="entry name" value="PULMONARY SURFACTANT-ASSOCIATED PROTEIN A"/>
    <property type="match status" value="1"/>
</dbReference>
<organism evidence="3 4">
    <name type="scientific">Exaiptasia diaphana</name>
    <name type="common">Tropical sea anemone</name>
    <name type="synonym">Aiptasia pulchella</name>
    <dbReference type="NCBI Taxonomy" id="2652724"/>
    <lineage>
        <taxon>Eukaryota</taxon>
        <taxon>Metazoa</taxon>
        <taxon>Cnidaria</taxon>
        <taxon>Anthozoa</taxon>
        <taxon>Hexacorallia</taxon>
        <taxon>Actiniaria</taxon>
        <taxon>Aiptasiidae</taxon>
        <taxon>Exaiptasia</taxon>
    </lineage>
</organism>
<sequence>MAVFKVLVFCVLISVVFTDESNEETQSDVELETRSIYPHQFEARLANLEKEIKALENSRKNELRGRDGRDGQPGTPGKEGKDGKDGNTGKQGPKGSMGSPGKEGPQGPPGPKGEGVQYFRWGRTVCPSDTQLLYKGRMAGTHYTHKGGGVQYLCLPENPKWLKYQEGYQEQATTIYPTEYETHHFGNLLFGKNLQDQDAPCAACYVPNRTAKFMIPASYECPGGWTREYFGYIMSEHHNHARSSSFVCVDKNPEFVPGNNKNENGALLYFVQAMFQCQANSPCPYPYGRELACAVCTK</sequence>
<dbReference type="PANTHER" id="PTHR24024:SF18">
    <property type="entry name" value="SHORT-CHAIN COLLAGEN C4-LIKE"/>
    <property type="match status" value="1"/>
</dbReference>
<feature type="signal peptide" evidence="2">
    <location>
        <begin position="1"/>
        <end position="18"/>
    </location>
</feature>
<accession>A0A913XZT0</accession>
<dbReference type="Proteomes" id="UP000887567">
    <property type="component" value="Unplaced"/>
</dbReference>
<evidence type="ECO:0000313" key="3">
    <source>
        <dbReference type="EnsemblMetazoa" id="XP_020911855.1"/>
    </source>
</evidence>
<dbReference type="GO" id="GO:0005615">
    <property type="term" value="C:extracellular space"/>
    <property type="evidence" value="ECO:0007669"/>
    <property type="project" value="TreeGrafter"/>
</dbReference>
<protein>
    <recommendedName>
        <fullName evidence="5">Short-chain collagen C4-like</fullName>
    </recommendedName>
</protein>
<feature type="chain" id="PRO_5037317779" description="Short-chain collagen C4-like" evidence="2">
    <location>
        <begin position="19"/>
        <end position="298"/>
    </location>
</feature>
<dbReference type="RefSeq" id="XP_020911855.1">
    <property type="nucleotide sequence ID" value="XM_021056196.2"/>
</dbReference>
<keyword evidence="4" id="KW-1185">Reference proteome</keyword>
<dbReference type="GeneID" id="110249619"/>
<evidence type="ECO:0000256" key="2">
    <source>
        <dbReference type="SAM" id="SignalP"/>
    </source>
</evidence>
<feature type="compositionally biased region" description="Basic and acidic residues" evidence="1">
    <location>
        <begin position="78"/>
        <end position="87"/>
    </location>
</feature>
<keyword evidence="2" id="KW-0732">Signal</keyword>